<dbReference type="OrthoDB" id="294827at2"/>
<dbReference type="KEGG" id="pbs:Plabr_0931"/>
<dbReference type="EMBL" id="CP002546">
    <property type="protein sequence ID" value="ADY58552.1"/>
    <property type="molecule type" value="Genomic_DNA"/>
</dbReference>
<dbReference type="SUPFAM" id="SSF48371">
    <property type="entry name" value="ARM repeat"/>
    <property type="match status" value="1"/>
</dbReference>
<dbReference type="eggNOG" id="COG1413">
    <property type="taxonomic scope" value="Bacteria"/>
</dbReference>
<protein>
    <recommendedName>
        <fullName evidence="3">PBS lyase HEAT domain protein repeat-containing protein</fullName>
    </recommendedName>
</protein>
<dbReference type="InterPro" id="IPR016024">
    <property type="entry name" value="ARM-type_fold"/>
</dbReference>
<organism evidence="1 2">
    <name type="scientific">Rubinisphaera brasiliensis (strain ATCC 49424 / DSM 5305 / JCM 21570 / IAM 15109 / NBRC 103401 / IFAM 1448)</name>
    <name type="common">Planctomyces brasiliensis</name>
    <dbReference type="NCBI Taxonomy" id="756272"/>
    <lineage>
        <taxon>Bacteria</taxon>
        <taxon>Pseudomonadati</taxon>
        <taxon>Planctomycetota</taxon>
        <taxon>Planctomycetia</taxon>
        <taxon>Planctomycetales</taxon>
        <taxon>Planctomycetaceae</taxon>
        <taxon>Rubinisphaera</taxon>
    </lineage>
</organism>
<sequence length="150" mass="17012">MTIEQLSTLLRLLANPTTPHTSLEMWDRISAFGWDDCVPVLIRELETGESDVKRLVMGVLWQEVEHLGPERVQPFVTFILPLLGDSDRLVRMAAIQAVRDLHLQESITLLRRIVCEDDRPLAAEALVALMELDSDLLDDLVEAARARTDR</sequence>
<dbReference type="Proteomes" id="UP000006860">
    <property type="component" value="Chromosome"/>
</dbReference>
<dbReference type="HOGENOM" id="CLU_1739172_0_0_0"/>
<evidence type="ECO:0008006" key="3">
    <source>
        <dbReference type="Google" id="ProtNLM"/>
    </source>
</evidence>
<dbReference type="STRING" id="756272.Plabr_0931"/>
<keyword evidence="2" id="KW-1185">Reference proteome</keyword>
<dbReference type="InterPro" id="IPR011989">
    <property type="entry name" value="ARM-like"/>
</dbReference>
<dbReference type="AlphaFoldDB" id="F0SIG3"/>
<dbReference type="Pfam" id="PF13646">
    <property type="entry name" value="HEAT_2"/>
    <property type="match status" value="1"/>
</dbReference>
<gene>
    <name evidence="1" type="ordered locus">Plabr_0931</name>
</gene>
<dbReference type="RefSeq" id="WP_013627290.1">
    <property type="nucleotide sequence ID" value="NC_015174.1"/>
</dbReference>
<reference evidence="2" key="1">
    <citation type="submission" date="2011-02" db="EMBL/GenBank/DDBJ databases">
        <title>The complete genome of Planctomyces brasiliensis DSM 5305.</title>
        <authorList>
            <person name="Lucas S."/>
            <person name="Copeland A."/>
            <person name="Lapidus A."/>
            <person name="Bruce D."/>
            <person name="Goodwin L."/>
            <person name="Pitluck S."/>
            <person name="Kyrpides N."/>
            <person name="Mavromatis K."/>
            <person name="Pagani I."/>
            <person name="Ivanova N."/>
            <person name="Ovchinnikova G."/>
            <person name="Lu M."/>
            <person name="Detter J.C."/>
            <person name="Han C."/>
            <person name="Land M."/>
            <person name="Hauser L."/>
            <person name="Markowitz V."/>
            <person name="Cheng J.-F."/>
            <person name="Hugenholtz P."/>
            <person name="Woyke T."/>
            <person name="Wu D."/>
            <person name="Tindall B."/>
            <person name="Pomrenke H.G."/>
            <person name="Brambilla E."/>
            <person name="Klenk H.-P."/>
            <person name="Eisen J.A."/>
        </authorList>
    </citation>
    <scope>NUCLEOTIDE SEQUENCE [LARGE SCALE GENOMIC DNA]</scope>
    <source>
        <strain evidence="2">ATCC 49424 / DSM 5305 / JCM 21570 / IAM 15109 / NBRC 103401 / IFAM 1448</strain>
    </source>
</reference>
<name>F0SIG3_RUBBR</name>
<proteinExistence type="predicted"/>
<evidence type="ECO:0000313" key="2">
    <source>
        <dbReference type="Proteomes" id="UP000006860"/>
    </source>
</evidence>
<evidence type="ECO:0000313" key="1">
    <source>
        <dbReference type="EMBL" id="ADY58552.1"/>
    </source>
</evidence>
<accession>F0SIG3</accession>
<dbReference type="Gene3D" id="1.25.10.10">
    <property type="entry name" value="Leucine-rich Repeat Variant"/>
    <property type="match status" value="1"/>
</dbReference>